<organism evidence="1 2">
    <name type="scientific">Thermoclostridium stercorarium (strain ATCC 35414 / DSM 8532 / NCIMB 11754)</name>
    <name type="common">Clostridium stercorarium</name>
    <dbReference type="NCBI Taxonomy" id="1121335"/>
    <lineage>
        <taxon>Bacteria</taxon>
        <taxon>Bacillati</taxon>
        <taxon>Bacillota</taxon>
        <taxon>Clostridia</taxon>
        <taxon>Eubacteriales</taxon>
        <taxon>Oscillospiraceae</taxon>
        <taxon>Thermoclostridium</taxon>
    </lineage>
</organism>
<dbReference type="AlphaFoldDB" id="L7VMD5"/>
<dbReference type="EMBL" id="CP004044">
    <property type="protein sequence ID" value="AGC67804.1"/>
    <property type="molecule type" value="Genomic_DNA"/>
</dbReference>
<reference evidence="1 2" key="1">
    <citation type="journal article" date="2013" name="Genome Announc.">
        <title>Complete genome sequence of Clostridium stercorarium subsp. stercorarium strain DSM 8532, a thermophilic degrader of plant cell wall fibers.</title>
        <authorList>
            <person name="Poehlein A."/>
            <person name="Zverlov V.V."/>
            <person name="Daniel R."/>
            <person name="Schwarz W.H."/>
            <person name="Liebl W."/>
        </authorList>
    </citation>
    <scope>NUCLEOTIDE SEQUENCE [LARGE SCALE GENOMIC DNA]</scope>
    <source>
        <strain evidence="2">ATCC 35414 / DSM 8532 / NCIMB 11754</strain>
    </source>
</reference>
<accession>L7VMD5</accession>
<gene>
    <name evidence="1" type="ordered locus">Cst_c08020</name>
</gene>
<evidence type="ECO:0000313" key="1">
    <source>
        <dbReference type="EMBL" id="AGC67804.1"/>
    </source>
</evidence>
<dbReference type="KEGG" id="css:Cst_c08020"/>
<dbReference type="STRING" id="1121335.Cst_c08020"/>
<dbReference type="Proteomes" id="UP000011220">
    <property type="component" value="Chromosome"/>
</dbReference>
<sequence length="53" mass="6665">MVKMKKIEYKSNYLYFYVGCQKTICSKIRNIKRIDIYCYIVYIIYIQYNRWCS</sequence>
<proteinExistence type="predicted"/>
<evidence type="ECO:0000313" key="2">
    <source>
        <dbReference type="Proteomes" id="UP000011220"/>
    </source>
</evidence>
<name>L7VMD5_THES1</name>
<keyword evidence="2" id="KW-1185">Reference proteome</keyword>
<protein>
    <submittedName>
        <fullName evidence="1">Uncharacterized protein</fullName>
    </submittedName>
</protein>